<dbReference type="InterPro" id="IPR052716">
    <property type="entry name" value="MOSC_domain"/>
</dbReference>
<dbReference type="RefSeq" id="WP_244504585.1">
    <property type="nucleotide sequence ID" value="NZ_FNPX01000005.1"/>
</dbReference>
<dbReference type="GO" id="GO:0003824">
    <property type="term" value="F:catalytic activity"/>
    <property type="evidence" value="ECO:0007669"/>
    <property type="project" value="InterPro"/>
</dbReference>
<reference evidence="3" key="1">
    <citation type="submission" date="2016-10" db="EMBL/GenBank/DDBJ databases">
        <authorList>
            <person name="Varghese N."/>
            <person name="Submissions S."/>
        </authorList>
    </citation>
    <scope>NUCLEOTIDE SEQUENCE [LARGE SCALE GENOMIC DNA]</scope>
    <source>
        <strain evidence="3">DSM 100420</strain>
    </source>
</reference>
<dbReference type="Gene3D" id="2.40.33.20">
    <property type="entry name" value="PK beta-barrel domain-like"/>
    <property type="match status" value="1"/>
</dbReference>
<dbReference type="InterPro" id="IPR011037">
    <property type="entry name" value="Pyrv_Knase-like_insert_dom_sf"/>
</dbReference>
<protein>
    <submittedName>
        <fullName evidence="2">MOSC domain-containing protein</fullName>
    </submittedName>
</protein>
<dbReference type="SUPFAM" id="SSF50800">
    <property type="entry name" value="PK beta-barrel domain-like"/>
    <property type="match status" value="1"/>
</dbReference>
<evidence type="ECO:0000313" key="2">
    <source>
        <dbReference type="EMBL" id="SDZ05889.1"/>
    </source>
</evidence>
<gene>
    <name evidence="2" type="ORF">SAMN05444004_105217</name>
</gene>
<dbReference type="Pfam" id="PF03473">
    <property type="entry name" value="MOSC"/>
    <property type="match status" value="1"/>
</dbReference>
<dbReference type="PANTHER" id="PTHR36930:SF1">
    <property type="entry name" value="MOSC DOMAIN-CONTAINING PROTEIN"/>
    <property type="match status" value="1"/>
</dbReference>
<dbReference type="STRING" id="1244108.SAMN05444004_105217"/>
<organism evidence="2 3">
    <name type="scientific">Jannaschia faecimaris</name>
    <dbReference type="NCBI Taxonomy" id="1244108"/>
    <lineage>
        <taxon>Bacteria</taxon>
        <taxon>Pseudomonadati</taxon>
        <taxon>Pseudomonadota</taxon>
        <taxon>Alphaproteobacteria</taxon>
        <taxon>Rhodobacterales</taxon>
        <taxon>Roseobacteraceae</taxon>
        <taxon>Jannaschia</taxon>
    </lineage>
</organism>
<sequence length="158" mass="16361">MSYLRELIATHARPGRVGWIGVRGVRRAQMQPLERVGVSEAGLAGDHAPPGKRAVTLIQAEHLPVIAALCEGEVTAGALRRNIHVSGINLAALRGQDVAVGTATLRITGPCAPCSRMEETLGRGGYSAVRHHGGWCASVLSEGEIALGDTVTLTGGAA</sequence>
<name>A0A1H3PZM3_9RHOB</name>
<dbReference type="InterPro" id="IPR005302">
    <property type="entry name" value="MoCF_Sase_C"/>
</dbReference>
<proteinExistence type="predicted"/>
<dbReference type="AlphaFoldDB" id="A0A1H3PZM3"/>
<keyword evidence="3" id="KW-1185">Reference proteome</keyword>
<dbReference type="GO" id="GO:0030151">
    <property type="term" value="F:molybdenum ion binding"/>
    <property type="evidence" value="ECO:0007669"/>
    <property type="project" value="InterPro"/>
</dbReference>
<dbReference type="Proteomes" id="UP000198914">
    <property type="component" value="Unassembled WGS sequence"/>
</dbReference>
<dbReference type="EMBL" id="FNPX01000005">
    <property type="protein sequence ID" value="SDZ05889.1"/>
    <property type="molecule type" value="Genomic_DNA"/>
</dbReference>
<dbReference type="PANTHER" id="PTHR36930">
    <property type="entry name" value="METAL-SULFUR CLUSTER BIOSYNTHESIS PROTEINS YUAD-RELATED"/>
    <property type="match status" value="1"/>
</dbReference>
<evidence type="ECO:0000313" key="3">
    <source>
        <dbReference type="Proteomes" id="UP000198914"/>
    </source>
</evidence>
<evidence type="ECO:0000259" key="1">
    <source>
        <dbReference type="PROSITE" id="PS51340"/>
    </source>
</evidence>
<feature type="domain" description="MOSC" evidence="1">
    <location>
        <begin position="30"/>
        <end position="154"/>
    </location>
</feature>
<dbReference type="PROSITE" id="PS51340">
    <property type="entry name" value="MOSC"/>
    <property type="match status" value="1"/>
</dbReference>
<dbReference type="GO" id="GO:0030170">
    <property type="term" value="F:pyridoxal phosphate binding"/>
    <property type="evidence" value="ECO:0007669"/>
    <property type="project" value="InterPro"/>
</dbReference>
<accession>A0A1H3PZM3</accession>